<sequence>MGTRTSENWALSIPHCSLNGTTQINGTCINRVDHLFQAFSSTVVLFVLVVVIMGIICVSLTTFHLHKRKMKKRKIQKAQEEYERDNRKPKTAKGRPPLRPCMMVRPVHRQASDRATAAQNQDHSAVLPTDSSVISMPDSGSGAGTSHTKQEHDRFMETSALS</sequence>
<evidence type="ECO:0000256" key="2">
    <source>
        <dbReference type="ARBA" id="ARBA00022692"/>
    </source>
</evidence>
<keyword evidence="2 8" id="KW-0812">Transmembrane</keyword>
<evidence type="ECO:0000256" key="5">
    <source>
        <dbReference type="ARBA" id="ARBA00023136"/>
    </source>
</evidence>
<feature type="compositionally biased region" description="Basic and acidic residues" evidence="7">
    <location>
        <begin position="77"/>
        <end position="88"/>
    </location>
</feature>
<keyword evidence="10" id="KW-1185">Reference proteome</keyword>
<keyword evidence="4 8" id="KW-1133">Transmembrane helix</keyword>
<comment type="subcellular location">
    <subcellularLocation>
        <location evidence="1">Membrane</location>
        <topology evidence="1">Single-pass type I membrane protein</topology>
    </subcellularLocation>
</comment>
<keyword evidence="3" id="KW-0732">Signal</keyword>
<proteinExistence type="predicted"/>
<dbReference type="Proteomes" id="UP000261540">
    <property type="component" value="Unplaced"/>
</dbReference>
<dbReference type="AlphaFoldDB" id="A0A3B3SHE6"/>
<dbReference type="InterPro" id="IPR037670">
    <property type="entry name" value="C11orf87"/>
</dbReference>
<evidence type="ECO:0000256" key="3">
    <source>
        <dbReference type="ARBA" id="ARBA00022729"/>
    </source>
</evidence>
<evidence type="ECO:0000256" key="4">
    <source>
        <dbReference type="ARBA" id="ARBA00022989"/>
    </source>
</evidence>
<evidence type="ECO:0000256" key="1">
    <source>
        <dbReference type="ARBA" id="ARBA00004479"/>
    </source>
</evidence>
<evidence type="ECO:0000313" key="10">
    <source>
        <dbReference type="Proteomes" id="UP000261540"/>
    </source>
</evidence>
<feature type="compositionally biased region" description="Polar residues" evidence="7">
    <location>
        <begin position="117"/>
        <end position="134"/>
    </location>
</feature>
<dbReference type="GO" id="GO:0016020">
    <property type="term" value="C:membrane"/>
    <property type="evidence" value="ECO:0007669"/>
    <property type="project" value="UniProtKB-SubCell"/>
</dbReference>
<feature type="region of interest" description="Disordered" evidence="7">
    <location>
        <begin position="69"/>
        <end position="162"/>
    </location>
</feature>
<name>A0A3B3SHE6_9TELE</name>
<accession>A0A3B3SHE6</accession>
<evidence type="ECO:0000256" key="7">
    <source>
        <dbReference type="SAM" id="MobiDB-lite"/>
    </source>
</evidence>
<dbReference type="Ensembl" id="ENSPKIT00000010954.1">
    <property type="protein sequence ID" value="ENSPKIP00000030147.1"/>
    <property type="gene ID" value="ENSPKIG00000011113.1"/>
</dbReference>
<evidence type="ECO:0000256" key="6">
    <source>
        <dbReference type="ARBA" id="ARBA00023180"/>
    </source>
</evidence>
<dbReference type="PANTHER" id="PTHR31870:SF2">
    <property type="entry name" value="CHROMOSOME 11 OPEN READING FRAME 87"/>
    <property type="match status" value="1"/>
</dbReference>
<feature type="transmembrane region" description="Helical" evidence="8">
    <location>
        <begin position="43"/>
        <end position="65"/>
    </location>
</feature>
<protein>
    <submittedName>
        <fullName evidence="9">Si:dkey-35i13.1</fullName>
    </submittedName>
</protein>
<keyword evidence="5 8" id="KW-0472">Membrane</keyword>
<evidence type="ECO:0000313" key="9">
    <source>
        <dbReference type="Ensembl" id="ENSPKIP00000030147.1"/>
    </source>
</evidence>
<evidence type="ECO:0000256" key="8">
    <source>
        <dbReference type="SAM" id="Phobius"/>
    </source>
</evidence>
<dbReference type="PANTHER" id="PTHR31870">
    <property type="entry name" value="SI:DKEY-183I3.9-RELATED"/>
    <property type="match status" value="1"/>
</dbReference>
<reference evidence="9" key="2">
    <citation type="submission" date="2025-09" db="UniProtKB">
        <authorList>
            <consortium name="Ensembl"/>
        </authorList>
    </citation>
    <scope>IDENTIFICATION</scope>
</reference>
<dbReference type="GeneTree" id="ENSGT00390000012905"/>
<reference evidence="9" key="1">
    <citation type="submission" date="2025-08" db="UniProtKB">
        <authorList>
            <consortium name="Ensembl"/>
        </authorList>
    </citation>
    <scope>IDENTIFICATION</scope>
</reference>
<organism evidence="9 10">
    <name type="scientific">Paramormyrops kingsleyae</name>
    <dbReference type="NCBI Taxonomy" id="1676925"/>
    <lineage>
        <taxon>Eukaryota</taxon>
        <taxon>Metazoa</taxon>
        <taxon>Chordata</taxon>
        <taxon>Craniata</taxon>
        <taxon>Vertebrata</taxon>
        <taxon>Euteleostomi</taxon>
        <taxon>Actinopterygii</taxon>
        <taxon>Neopterygii</taxon>
        <taxon>Teleostei</taxon>
        <taxon>Osteoglossocephala</taxon>
        <taxon>Osteoglossomorpha</taxon>
        <taxon>Osteoglossiformes</taxon>
        <taxon>Mormyridae</taxon>
        <taxon>Paramormyrops</taxon>
    </lineage>
</organism>
<keyword evidence="6" id="KW-0325">Glycoprotein</keyword>